<dbReference type="PROSITE" id="PS50928">
    <property type="entry name" value="ABC_TM1"/>
    <property type="match status" value="2"/>
</dbReference>
<feature type="transmembrane region" description="Helical" evidence="6">
    <location>
        <begin position="532"/>
        <end position="553"/>
    </location>
</feature>
<dbReference type="EMBL" id="CP027059">
    <property type="protein sequence ID" value="UQZ85630.1"/>
    <property type="molecule type" value="Genomic_DNA"/>
</dbReference>
<dbReference type="NCBIfam" id="TIGR03262">
    <property type="entry name" value="PhnU2"/>
    <property type="match status" value="1"/>
</dbReference>
<dbReference type="InterPro" id="IPR017664">
    <property type="entry name" value="AminoethylPonate_ABC_perm-1"/>
</dbReference>
<protein>
    <submittedName>
        <fullName evidence="8">2-aminoethylphosphonate transport system permease protein PhnU</fullName>
    </submittedName>
</protein>
<evidence type="ECO:0000259" key="7">
    <source>
        <dbReference type="PROSITE" id="PS50928"/>
    </source>
</evidence>
<evidence type="ECO:0000256" key="6">
    <source>
        <dbReference type="RuleBase" id="RU363032"/>
    </source>
</evidence>
<keyword evidence="9" id="KW-1185">Reference proteome</keyword>
<feature type="transmembrane region" description="Helical" evidence="6">
    <location>
        <begin position="310"/>
        <end position="331"/>
    </location>
</feature>
<keyword evidence="3 6" id="KW-0812">Transmembrane</keyword>
<dbReference type="SUPFAM" id="SSF161098">
    <property type="entry name" value="MetI-like"/>
    <property type="match status" value="2"/>
</dbReference>
<feature type="domain" description="ABC transmembrane type-1" evidence="7">
    <location>
        <begin position="358"/>
        <end position="553"/>
    </location>
</feature>
<comment type="subcellular location">
    <subcellularLocation>
        <location evidence="6">Cell membrane</location>
        <topology evidence="6">Multi-pass membrane protein</topology>
    </subcellularLocation>
    <subcellularLocation>
        <location evidence="1">Membrane</location>
        <topology evidence="1">Multi-pass membrane protein</topology>
    </subcellularLocation>
</comment>
<dbReference type="Gene3D" id="1.10.3720.10">
    <property type="entry name" value="MetI-like"/>
    <property type="match status" value="2"/>
</dbReference>
<evidence type="ECO:0000313" key="9">
    <source>
        <dbReference type="Proteomes" id="UP001057134"/>
    </source>
</evidence>
<feature type="domain" description="ABC transmembrane type-1" evidence="7">
    <location>
        <begin position="74"/>
        <end position="277"/>
    </location>
</feature>
<comment type="similarity">
    <text evidence="6">Belongs to the binding-protein-dependent transport system permease family.</text>
</comment>
<feature type="transmembrane region" description="Helical" evidence="6">
    <location>
        <begin position="364"/>
        <end position="383"/>
    </location>
</feature>
<dbReference type="PANTHER" id="PTHR43496:SF1">
    <property type="entry name" value="POLYGALACTURONAN_RHAMNOGALACTURONAN TRANSPORT SYSTEM PERMEASE PROTEIN YTEP"/>
    <property type="match status" value="1"/>
</dbReference>
<dbReference type="Proteomes" id="UP001057134">
    <property type="component" value="Chromosome"/>
</dbReference>
<feature type="transmembrane region" description="Helical" evidence="6">
    <location>
        <begin position="112"/>
        <end position="134"/>
    </location>
</feature>
<dbReference type="CDD" id="cd06261">
    <property type="entry name" value="TM_PBP2"/>
    <property type="match status" value="2"/>
</dbReference>
<accession>A0ABY4RUX8</accession>
<name>A0ABY4RUX8_9BACL</name>
<feature type="transmembrane region" description="Helical" evidence="6">
    <location>
        <begin position="430"/>
        <end position="451"/>
    </location>
</feature>
<dbReference type="RefSeq" id="WP_259618055.1">
    <property type="nucleotide sequence ID" value="NZ_CP027059.1"/>
</dbReference>
<dbReference type="InterPro" id="IPR000515">
    <property type="entry name" value="MetI-like"/>
</dbReference>
<proteinExistence type="inferred from homology"/>
<reference evidence="8" key="2">
    <citation type="journal article" date="2021" name="J Anim Sci Technol">
        <title>Complete genome sequence of Paenibacillus konkukensis sp. nov. SK3146 as a potential probiotic strain.</title>
        <authorList>
            <person name="Jung H.I."/>
            <person name="Park S."/>
            <person name="Niu K.M."/>
            <person name="Lee S.W."/>
            <person name="Kothari D."/>
            <person name="Yi K.J."/>
            <person name="Kim S.K."/>
        </authorList>
    </citation>
    <scope>NUCLEOTIDE SEQUENCE</scope>
    <source>
        <strain evidence="8">SK3146</strain>
    </source>
</reference>
<keyword evidence="4 6" id="KW-1133">Transmembrane helix</keyword>
<dbReference type="InterPro" id="IPR035906">
    <property type="entry name" value="MetI-like_sf"/>
</dbReference>
<reference evidence="8" key="1">
    <citation type="submission" date="2018-02" db="EMBL/GenBank/DDBJ databases">
        <authorList>
            <person name="Kim S.-K."/>
            <person name="Jung H.-I."/>
            <person name="Lee S.-W."/>
        </authorList>
    </citation>
    <scope>NUCLEOTIDE SEQUENCE</scope>
    <source>
        <strain evidence="8">SK3146</strain>
    </source>
</reference>
<dbReference type="PANTHER" id="PTHR43496">
    <property type="entry name" value="PROTEIN LPLB"/>
    <property type="match status" value="1"/>
</dbReference>
<evidence type="ECO:0000313" key="8">
    <source>
        <dbReference type="EMBL" id="UQZ85630.1"/>
    </source>
</evidence>
<feature type="transmembrane region" description="Helical" evidence="6">
    <location>
        <begin position="395"/>
        <end position="418"/>
    </location>
</feature>
<keyword evidence="5 6" id="KW-0472">Membrane</keyword>
<feature type="transmembrane region" description="Helical" evidence="6">
    <location>
        <begin position="202"/>
        <end position="226"/>
    </location>
</feature>
<sequence length="570" mass="62744">MRALAPRWRKRRSWGAGEGGQAAFIALMLLILLIVMAAPLYMLFRQAFQSRDGAYVGLDNFLQYFETPVWSGAIGHTLFISLSTTAISAVLAFFYAYALARTDMKGRRLYKSVVLLPLFAPTMMHGIGLIYLFGKQGLATQGLFGLLPSIDIELYGPTGIILSEIIYTFPQAFLIFSIALAMTDFRLYEAAESMGAGKARTFVTVTLPSVKYAAISALFVCFTLSFTDFGAPAVVGGQYSVLATDIYKKVIGQQNMRMGAVIGILLTLPALLAFVVDRMVTSKQQAVLTAKSTPYQVSPGRWRNAIGHMYCLLIGGSIVLLTAVVVLASLVKVWPYNLTLGWSHYDFSNVAGEGLAPIWNSIRISLFTAAGGTAMTFLFVYLIEKIRVWPALRQASYFISMLPLALPGLVIGLSYIFFFNAPGNPLHFLYGSMAILVLVNIVHFYAVPFLTASTALKKLDKEFELVSESMNVPFYKTLFRVTIPMSLPAIMEMAMYYFVNSMVTVSAVIFLYAPDLKPAAIAIVNMDDAGDIAPAAAMSVLIVAVNVAVRLLYEAGTFRLRRRMEAWQRK</sequence>
<gene>
    <name evidence="8" type="primary">phnU</name>
    <name evidence="8" type="ORF">SK3146_04919</name>
</gene>
<feature type="transmembrane region" description="Helical" evidence="6">
    <location>
        <begin position="21"/>
        <end position="44"/>
    </location>
</feature>
<dbReference type="Pfam" id="PF00528">
    <property type="entry name" value="BPD_transp_1"/>
    <property type="match status" value="2"/>
</dbReference>
<evidence type="ECO:0000256" key="5">
    <source>
        <dbReference type="ARBA" id="ARBA00023136"/>
    </source>
</evidence>
<evidence type="ECO:0000256" key="3">
    <source>
        <dbReference type="ARBA" id="ARBA00022692"/>
    </source>
</evidence>
<feature type="transmembrane region" description="Helical" evidence="6">
    <location>
        <begin position="258"/>
        <end position="276"/>
    </location>
</feature>
<feature type="transmembrane region" description="Helical" evidence="6">
    <location>
        <begin position="494"/>
        <end position="512"/>
    </location>
</feature>
<evidence type="ECO:0000256" key="2">
    <source>
        <dbReference type="ARBA" id="ARBA00022448"/>
    </source>
</evidence>
<feature type="transmembrane region" description="Helical" evidence="6">
    <location>
        <begin position="78"/>
        <end position="100"/>
    </location>
</feature>
<evidence type="ECO:0000256" key="4">
    <source>
        <dbReference type="ARBA" id="ARBA00022989"/>
    </source>
</evidence>
<organism evidence="8 9">
    <name type="scientific">Paenibacillus konkukensis</name>
    <dbReference type="NCBI Taxonomy" id="2020716"/>
    <lineage>
        <taxon>Bacteria</taxon>
        <taxon>Bacillati</taxon>
        <taxon>Bacillota</taxon>
        <taxon>Bacilli</taxon>
        <taxon>Bacillales</taxon>
        <taxon>Paenibacillaceae</taxon>
        <taxon>Paenibacillus</taxon>
    </lineage>
</organism>
<evidence type="ECO:0000256" key="1">
    <source>
        <dbReference type="ARBA" id="ARBA00004141"/>
    </source>
</evidence>
<keyword evidence="2 6" id="KW-0813">Transport</keyword>
<feature type="transmembrane region" description="Helical" evidence="6">
    <location>
        <begin position="154"/>
        <end position="181"/>
    </location>
</feature>